<dbReference type="InterPro" id="IPR036388">
    <property type="entry name" value="WH-like_DNA-bd_sf"/>
</dbReference>
<dbReference type="PROSITE" id="PS00622">
    <property type="entry name" value="HTH_LUXR_1"/>
    <property type="match status" value="1"/>
</dbReference>
<dbReference type="RefSeq" id="WP_111319997.1">
    <property type="nucleotide sequence ID" value="NZ_BIFX01000001.1"/>
</dbReference>
<dbReference type="InterPro" id="IPR000792">
    <property type="entry name" value="Tscrpt_reg_LuxR_C"/>
</dbReference>
<dbReference type="AlphaFoldDB" id="A0A326UD61"/>
<name>A0A326UD61_THEHA</name>
<gene>
    <name evidence="6" type="ORF">EI42_01282</name>
</gene>
<evidence type="ECO:0000256" key="2">
    <source>
        <dbReference type="ARBA" id="ARBA00023125"/>
    </source>
</evidence>
<dbReference type="SUPFAM" id="SSF52540">
    <property type="entry name" value="P-loop containing nucleoside triphosphate hydrolases"/>
    <property type="match status" value="1"/>
</dbReference>
<keyword evidence="4" id="KW-0802">TPR repeat</keyword>
<dbReference type="SMART" id="SM00421">
    <property type="entry name" value="HTH_LUXR"/>
    <property type="match status" value="1"/>
</dbReference>
<accession>A0A326UD61</accession>
<dbReference type="SUPFAM" id="SSF46894">
    <property type="entry name" value="C-terminal effector domain of the bipartite response regulators"/>
    <property type="match status" value="1"/>
</dbReference>
<dbReference type="EMBL" id="QKUF01000002">
    <property type="protein sequence ID" value="PZW34445.1"/>
    <property type="molecule type" value="Genomic_DNA"/>
</dbReference>
<evidence type="ECO:0000259" key="5">
    <source>
        <dbReference type="PROSITE" id="PS50043"/>
    </source>
</evidence>
<dbReference type="PRINTS" id="PR00038">
    <property type="entry name" value="HTHLUXR"/>
</dbReference>
<dbReference type="PANTHER" id="PTHR44688">
    <property type="entry name" value="DNA-BINDING TRANSCRIPTIONAL ACTIVATOR DEVR_DOSR"/>
    <property type="match status" value="1"/>
</dbReference>
<protein>
    <submittedName>
        <fullName evidence="6">LuxR family maltose regulon positive regulatory protein</fullName>
    </submittedName>
</protein>
<organism evidence="6 7">
    <name type="scientific">Thermosporothrix hazakensis</name>
    <dbReference type="NCBI Taxonomy" id="644383"/>
    <lineage>
        <taxon>Bacteria</taxon>
        <taxon>Bacillati</taxon>
        <taxon>Chloroflexota</taxon>
        <taxon>Ktedonobacteria</taxon>
        <taxon>Ktedonobacterales</taxon>
        <taxon>Thermosporotrichaceae</taxon>
        <taxon>Thermosporothrix</taxon>
    </lineage>
</organism>
<dbReference type="PROSITE" id="PS50005">
    <property type="entry name" value="TPR"/>
    <property type="match status" value="1"/>
</dbReference>
<dbReference type="PANTHER" id="PTHR44688:SF16">
    <property type="entry name" value="DNA-BINDING TRANSCRIPTIONAL ACTIVATOR DEVR_DOSR"/>
    <property type="match status" value="1"/>
</dbReference>
<keyword evidence="7" id="KW-1185">Reference proteome</keyword>
<dbReference type="SUPFAM" id="SSF48452">
    <property type="entry name" value="TPR-like"/>
    <property type="match status" value="1"/>
</dbReference>
<dbReference type="InterPro" id="IPR011990">
    <property type="entry name" value="TPR-like_helical_dom_sf"/>
</dbReference>
<dbReference type="InterPro" id="IPR027417">
    <property type="entry name" value="P-loop_NTPase"/>
</dbReference>
<proteinExistence type="predicted"/>
<dbReference type="Pfam" id="PF17874">
    <property type="entry name" value="TPR_MalT"/>
    <property type="match status" value="1"/>
</dbReference>
<dbReference type="GO" id="GO:0003677">
    <property type="term" value="F:DNA binding"/>
    <property type="evidence" value="ECO:0007669"/>
    <property type="project" value="UniProtKB-KW"/>
</dbReference>
<evidence type="ECO:0000313" key="7">
    <source>
        <dbReference type="Proteomes" id="UP000248806"/>
    </source>
</evidence>
<dbReference type="InterPro" id="IPR041617">
    <property type="entry name" value="TPR_MalT"/>
</dbReference>
<dbReference type="OrthoDB" id="135557at2"/>
<keyword evidence="3" id="KW-0804">Transcription</keyword>
<dbReference type="GO" id="GO:0006355">
    <property type="term" value="P:regulation of DNA-templated transcription"/>
    <property type="evidence" value="ECO:0007669"/>
    <property type="project" value="InterPro"/>
</dbReference>
<dbReference type="InterPro" id="IPR059106">
    <property type="entry name" value="WHD_MalT"/>
</dbReference>
<dbReference type="Gene3D" id="1.25.40.10">
    <property type="entry name" value="Tetratricopeptide repeat domain"/>
    <property type="match status" value="1"/>
</dbReference>
<dbReference type="Pfam" id="PF00196">
    <property type="entry name" value="GerE"/>
    <property type="match status" value="1"/>
</dbReference>
<dbReference type="CDD" id="cd06170">
    <property type="entry name" value="LuxR_C_like"/>
    <property type="match status" value="1"/>
</dbReference>
<evidence type="ECO:0000256" key="4">
    <source>
        <dbReference type="PROSITE-ProRule" id="PRU00339"/>
    </source>
</evidence>
<dbReference type="InterPro" id="IPR016032">
    <property type="entry name" value="Sig_transdc_resp-reg_C-effctor"/>
</dbReference>
<dbReference type="Gene3D" id="3.40.50.300">
    <property type="entry name" value="P-loop containing nucleotide triphosphate hydrolases"/>
    <property type="match status" value="1"/>
</dbReference>
<dbReference type="Proteomes" id="UP000248806">
    <property type="component" value="Unassembled WGS sequence"/>
</dbReference>
<keyword evidence="1" id="KW-0805">Transcription regulation</keyword>
<sequence>MPKVVSDALFWNAEQQTYIFRTANQAHLIPIADTHWTRLLAPLKTFSFHGQYGHLTVRREVRSTREDYWYAYRSQKKRTFKRYVGRSAELSVAQLENIARALSIDIQNASALSNSARSLIQYQPTPLPTDSTQEHIPLLEAKLHFPRLALALVSRPRLLALLDQGRTSPLTLLSAPAGTGKTTLVRQWIEDRHIPNIAWISLDAGDNDPARFWRYLITACQSFQPDLGHEALSQLMLYPPLKPFTLEATLTTFLNELVALPVNCILVLEDYHQLNEPRIHETVTFFLEHLPRSLHVLLLSRTEPPLPLARLRAKGELFEITANDLRFSTEEAQSFLQQITPHPLALEEVQQLNIRLEGWATGLRLFALALQRCTTREEISRCLATFTGNHRPLQDYFVSEVLEALPEPLQAFLLSTSILEQATSSLCDAVTDRTDSAQILDQFTRYGLFLERLDEQWYRYHALFAETMRTEAQKRLGSETIRSLLIKAGDWYERHGLYEEAITLALRIGQMERAARLITQKLEARQFQETNEFHTLLHWLEQLPETLVRSQPLLSFGHALALFFTATPHPLSPTSAAHIEALLQAAERGWSQNTAALGKVFACRALLIHRQGRSREAAAYARQALLWLSPEDLLWRSSSMGIAGLGETLEGQYNRARLTLQAAYELSVSTGNHIYTRAAAGRLAALCFEQGELHQAATILRRMLAEAQEQQDIDDIAHAQLGLARIYYEWNRLEKAQEAVREVLRLTPLPAIHRIQATLLQARLIFACGQAEAALQQLSSLSDDVVGSVSLLRLIEAEKAFYYVQLHNGTAARQVLQGYLWQGNELPLLSHERRELLLARLLIAEDNAQEALPLLKRLLDPAQRAGRIRHTFEIQVLLALAYAACRQTHEARRQLLTLLSLTSAEGYQRLFLDEGEPLLALLRACMTVIRARPLLGSVLAILHGATGEQTLTRAPLEPLSAQELRVLRLLASGYSNPEIARALVVSVNTIRSQVQSIYRKLDVHNRVAAGEVARQLRLFAGIHAPHHPDR</sequence>
<keyword evidence="2" id="KW-0238">DNA-binding</keyword>
<feature type="domain" description="HTH luxR-type" evidence="5">
    <location>
        <begin position="952"/>
        <end position="1017"/>
    </location>
</feature>
<dbReference type="Gene3D" id="1.10.10.10">
    <property type="entry name" value="Winged helix-like DNA-binding domain superfamily/Winged helix DNA-binding domain"/>
    <property type="match status" value="1"/>
</dbReference>
<reference evidence="6 7" key="1">
    <citation type="submission" date="2018-06" db="EMBL/GenBank/DDBJ databases">
        <title>Genomic Encyclopedia of Archaeal and Bacterial Type Strains, Phase II (KMG-II): from individual species to whole genera.</title>
        <authorList>
            <person name="Goeker M."/>
        </authorList>
    </citation>
    <scope>NUCLEOTIDE SEQUENCE [LARGE SCALE GENOMIC DNA]</scope>
    <source>
        <strain evidence="6 7">ATCC BAA-1881</strain>
    </source>
</reference>
<dbReference type="InterPro" id="IPR019734">
    <property type="entry name" value="TPR_rpt"/>
</dbReference>
<dbReference type="PROSITE" id="PS50043">
    <property type="entry name" value="HTH_LUXR_2"/>
    <property type="match status" value="1"/>
</dbReference>
<evidence type="ECO:0000313" key="6">
    <source>
        <dbReference type="EMBL" id="PZW34445.1"/>
    </source>
</evidence>
<evidence type="ECO:0000256" key="1">
    <source>
        <dbReference type="ARBA" id="ARBA00023015"/>
    </source>
</evidence>
<comment type="caution">
    <text evidence="6">The sequence shown here is derived from an EMBL/GenBank/DDBJ whole genome shotgun (WGS) entry which is preliminary data.</text>
</comment>
<feature type="repeat" description="TPR" evidence="4">
    <location>
        <begin position="717"/>
        <end position="750"/>
    </location>
</feature>
<evidence type="ECO:0000256" key="3">
    <source>
        <dbReference type="ARBA" id="ARBA00023163"/>
    </source>
</evidence>
<dbReference type="Pfam" id="PF25873">
    <property type="entry name" value="WHD_MalT"/>
    <property type="match status" value="1"/>
</dbReference>